<evidence type="ECO:0000256" key="2">
    <source>
        <dbReference type="ARBA" id="ARBA00022801"/>
    </source>
</evidence>
<dbReference type="AlphaFoldDB" id="A0A2K8T546"/>
<sequence>MNTQITPQLPIPPHFNPEEVGEVWRVSYQERAVEAEIWAKQHDIKPASSDKSRICLLLIDVQNTFCIPGFELFVSGKSGTGAVDDNVKLCEFIYQNLGVITKIVPTLDTHTATQIFHPIFWVNAAGEHPTPAATNITPTDIEQGIWKVNPAVADSVTNGDYELLEKHTYHYVKQLSQDGKYPLTVWPYHSMLGGIGHALVSSVEEAIFFHGIARQSQTQFEIKGENPLTENYSILRPEVLEDFEQRPLGQKNTRLIKQLLEYDAVIIGGQAKSHCVAWTIDDLLTEIKQVDATLAQKIYLLEDCTSPVVVPNIVDYTEQADAAFARFAEAGMQIVKSSEFGNWASGIGH</sequence>
<dbReference type="PANTHER" id="PTHR11080:SF2">
    <property type="entry name" value="LD05707P"/>
    <property type="match status" value="1"/>
</dbReference>
<dbReference type="Gene3D" id="3.40.50.850">
    <property type="entry name" value="Isochorismatase-like"/>
    <property type="match status" value="1"/>
</dbReference>
<dbReference type="InterPro" id="IPR052347">
    <property type="entry name" value="Isochorismatase_Nicotinamidase"/>
</dbReference>
<dbReference type="OrthoDB" id="9791276at2"/>
<dbReference type="PANTHER" id="PTHR11080">
    <property type="entry name" value="PYRAZINAMIDASE/NICOTINAMIDASE"/>
    <property type="match status" value="1"/>
</dbReference>
<name>A0A2K8T546_9NOSO</name>
<keyword evidence="2" id="KW-0378">Hydrolase</keyword>
<dbReference type="InterPro" id="IPR036380">
    <property type="entry name" value="Isochorismatase-like_sf"/>
</dbReference>
<dbReference type="GO" id="GO:0016787">
    <property type="term" value="F:hydrolase activity"/>
    <property type="evidence" value="ECO:0007669"/>
    <property type="project" value="UniProtKB-KW"/>
</dbReference>
<dbReference type="SUPFAM" id="SSF52499">
    <property type="entry name" value="Isochorismatase-like hydrolases"/>
    <property type="match status" value="1"/>
</dbReference>
<comment type="similarity">
    <text evidence="1">Belongs to the isochorismatase family.</text>
</comment>
<dbReference type="Proteomes" id="UP000232003">
    <property type="component" value="Chromosome"/>
</dbReference>
<dbReference type="EMBL" id="CP024785">
    <property type="protein sequence ID" value="AUB42824.1"/>
    <property type="molecule type" value="Genomic_DNA"/>
</dbReference>
<proteinExistence type="inferred from homology"/>
<organism evidence="3 4">
    <name type="scientific">Nostoc flagelliforme CCNUN1</name>
    <dbReference type="NCBI Taxonomy" id="2038116"/>
    <lineage>
        <taxon>Bacteria</taxon>
        <taxon>Bacillati</taxon>
        <taxon>Cyanobacteriota</taxon>
        <taxon>Cyanophyceae</taxon>
        <taxon>Nostocales</taxon>
        <taxon>Nostocaceae</taxon>
        <taxon>Nostoc</taxon>
    </lineage>
</organism>
<protein>
    <submittedName>
        <fullName evidence="3">Nicotinamidase-related amidase</fullName>
    </submittedName>
</protein>
<reference evidence="3 4" key="1">
    <citation type="submission" date="2017-11" db="EMBL/GenBank/DDBJ databases">
        <title>Complete genome of a free-living desiccation-tolerant cyanobacterium and its photosynthetic adaptation to extreme terrestrial habitat.</title>
        <authorList>
            <person name="Shang J."/>
        </authorList>
    </citation>
    <scope>NUCLEOTIDE SEQUENCE [LARGE SCALE GENOMIC DNA]</scope>
    <source>
        <strain evidence="3 4">CCNUN1</strain>
    </source>
</reference>
<accession>A0A2K8T546</accession>
<dbReference type="RefSeq" id="WP_100902711.1">
    <property type="nucleotide sequence ID" value="NZ_CAWNNC010000001.1"/>
</dbReference>
<keyword evidence="4" id="KW-1185">Reference proteome</keyword>
<evidence type="ECO:0000313" key="3">
    <source>
        <dbReference type="EMBL" id="AUB42824.1"/>
    </source>
</evidence>
<evidence type="ECO:0000256" key="1">
    <source>
        <dbReference type="ARBA" id="ARBA00006336"/>
    </source>
</evidence>
<gene>
    <name evidence="3" type="ORF">COO91_08970</name>
</gene>
<evidence type="ECO:0000313" key="4">
    <source>
        <dbReference type="Proteomes" id="UP000232003"/>
    </source>
</evidence>
<dbReference type="KEGG" id="nfl:COO91_08970"/>